<dbReference type="PANTHER" id="PTHR11351:SF26">
    <property type="entry name" value="FATTY ACID DESATURASE DOMAIN-CONTAINING PROTEIN"/>
    <property type="match status" value="1"/>
</dbReference>
<evidence type="ECO:0000256" key="6">
    <source>
        <dbReference type="ARBA" id="ARBA00022989"/>
    </source>
</evidence>
<comment type="caution">
    <text evidence="13">The sequence shown here is derived from an EMBL/GenBank/DDBJ whole genome shotgun (WGS) entry which is preliminary data.</text>
</comment>
<evidence type="ECO:0000256" key="4">
    <source>
        <dbReference type="ARBA" id="ARBA00022692"/>
    </source>
</evidence>
<evidence type="ECO:0000256" key="8">
    <source>
        <dbReference type="ARBA" id="ARBA00023098"/>
    </source>
</evidence>
<evidence type="ECO:0000256" key="2">
    <source>
        <dbReference type="ARBA" id="ARBA00009295"/>
    </source>
</evidence>
<evidence type="ECO:0000256" key="9">
    <source>
        <dbReference type="ARBA" id="ARBA00023136"/>
    </source>
</evidence>
<evidence type="ECO:0000256" key="5">
    <source>
        <dbReference type="ARBA" id="ARBA00022832"/>
    </source>
</evidence>
<evidence type="ECO:0000256" key="12">
    <source>
        <dbReference type="SAM" id="Phobius"/>
    </source>
</evidence>
<keyword evidence="7 11" id="KW-0560">Oxidoreductase</keyword>
<protein>
    <submittedName>
        <fullName evidence="13">Uncharacterized protein</fullName>
    </submittedName>
</protein>
<evidence type="ECO:0000256" key="11">
    <source>
        <dbReference type="RuleBase" id="RU000581"/>
    </source>
</evidence>
<keyword evidence="10 11" id="KW-0275">Fatty acid biosynthesis</keyword>
<dbReference type="AlphaFoldDB" id="A0AA38HQ80"/>
<comment type="subcellular location">
    <subcellularLocation>
        <location evidence="1">Membrane</location>
        <topology evidence="1">Multi-pass membrane protein</topology>
    </subcellularLocation>
</comment>
<keyword evidence="4 11" id="KW-0812">Transmembrane</keyword>
<keyword evidence="6 12" id="KW-1133">Transmembrane helix</keyword>
<comment type="cofactor">
    <cofactor evidence="11">
        <name>Fe(2+)</name>
        <dbReference type="ChEBI" id="CHEBI:29033"/>
    </cofactor>
</comment>
<feature type="transmembrane region" description="Helical" evidence="12">
    <location>
        <begin position="162"/>
        <end position="180"/>
    </location>
</feature>
<dbReference type="GO" id="GO:0005506">
    <property type="term" value="F:iron ion binding"/>
    <property type="evidence" value="ECO:0007669"/>
    <property type="project" value="TreeGrafter"/>
</dbReference>
<evidence type="ECO:0000313" key="13">
    <source>
        <dbReference type="EMBL" id="KAJ3641788.1"/>
    </source>
</evidence>
<feature type="transmembrane region" description="Helical" evidence="12">
    <location>
        <begin position="81"/>
        <end position="99"/>
    </location>
</feature>
<evidence type="ECO:0000313" key="14">
    <source>
        <dbReference type="Proteomes" id="UP001168821"/>
    </source>
</evidence>
<evidence type="ECO:0000256" key="7">
    <source>
        <dbReference type="ARBA" id="ARBA00023002"/>
    </source>
</evidence>
<name>A0AA38HQ80_9CUCU</name>
<feature type="transmembrane region" description="Helical" evidence="12">
    <location>
        <begin position="186"/>
        <end position="209"/>
    </location>
</feature>
<dbReference type="GO" id="GO:0004768">
    <property type="term" value="F:stearoyl-CoA 9-desaturase activity"/>
    <property type="evidence" value="ECO:0007669"/>
    <property type="project" value="TreeGrafter"/>
</dbReference>
<organism evidence="13 14">
    <name type="scientific">Zophobas morio</name>
    <dbReference type="NCBI Taxonomy" id="2755281"/>
    <lineage>
        <taxon>Eukaryota</taxon>
        <taxon>Metazoa</taxon>
        <taxon>Ecdysozoa</taxon>
        <taxon>Arthropoda</taxon>
        <taxon>Hexapoda</taxon>
        <taxon>Insecta</taxon>
        <taxon>Pterygota</taxon>
        <taxon>Neoptera</taxon>
        <taxon>Endopterygota</taxon>
        <taxon>Coleoptera</taxon>
        <taxon>Polyphaga</taxon>
        <taxon>Cucujiformia</taxon>
        <taxon>Tenebrionidae</taxon>
        <taxon>Zophobas</taxon>
    </lineage>
</organism>
<evidence type="ECO:0000256" key="1">
    <source>
        <dbReference type="ARBA" id="ARBA00004141"/>
    </source>
</evidence>
<gene>
    <name evidence="13" type="ORF">Zmor_028266</name>
</gene>
<reference evidence="13" key="1">
    <citation type="journal article" date="2023" name="G3 (Bethesda)">
        <title>Whole genome assemblies of Zophobas morio and Tenebrio molitor.</title>
        <authorList>
            <person name="Kaur S."/>
            <person name="Stinson S.A."/>
            <person name="diCenzo G.C."/>
        </authorList>
    </citation>
    <scope>NUCLEOTIDE SEQUENCE</scope>
    <source>
        <strain evidence="13">QUZm001</strain>
    </source>
</reference>
<evidence type="ECO:0000256" key="3">
    <source>
        <dbReference type="ARBA" id="ARBA00022516"/>
    </source>
</evidence>
<dbReference type="GO" id="GO:0005789">
    <property type="term" value="C:endoplasmic reticulum membrane"/>
    <property type="evidence" value="ECO:0007669"/>
    <property type="project" value="TreeGrafter"/>
</dbReference>
<dbReference type="CDD" id="cd03505">
    <property type="entry name" value="Delta9-FADS-like"/>
    <property type="match status" value="1"/>
</dbReference>
<comment type="domain">
    <text evidence="11">The histidine box domains are involved in binding the catalytic metal ions.</text>
</comment>
<sequence>MVPDSDDKLSQRREVNWLCILFNLQVSVSFICSLHFVFYEAKLLTTIYTLVLVLLTLIGVTAGAHRLWAHHSYEATTSLRIFLMLCQTLAGHTSIYNWVRLHRLHHKHFQTDLDPYNPRKGFLYSHFICNSLKLSPAQEKLLDEIDMSDLENDKVVMFQKKYYWILFAIFTLLLPINAPVEYWGDTILSSVFVVGWLRFAVTYHLSLLIHSGLNVFDFNFLDRNAFDSNQLFFVNRSYWLSYHYLVPWDYQTSEYGKYGTDCTTKFIRVCVALDIASDLKTVNGHTIREVLKSSVDEKESLVENIDKLKNVGEDGLHKNYLLASRLH</sequence>
<dbReference type="Proteomes" id="UP001168821">
    <property type="component" value="Unassembled WGS sequence"/>
</dbReference>
<comment type="similarity">
    <text evidence="2 11">Belongs to the fatty acid desaturase type 1 family.</text>
</comment>
<dbReference type="PRINTS" id="PR00075">
    <property type="entry name" value="FACDDSATRASE"/>
</dbReference>
<proteinExistence type="inferred from homology"/>
<keyword evidence="5" id="KW-0276">Fatty acid metabolism</keyword>
<dbReference type="GO" id="GO:0006636">
    <property type="term" value="P:unsaturated fatty acid biosynthetic process"/>
    <property type="evidence" value="ECO:0007669"/>
    <property type="project" value="TreeGrafter"/>
</dbReference>
<keyword evidence="8" id="KW-0443">Lipid metabolism</keyword>
<accession>A0AA38HQ80</accession>
<dbReference type="InterPro" id="IPR015876">
    <property type="entry name" value="Acyl-CoA_DS"/>
</dbReference>
<keyword evidence="9 12" id="KW-0472">Membrane</keyword>
<keyword evidence="3 11" id="KW-0444">Lipid biosynthesis</keyword>
<feature type="transmembrane region" description="Helical" evidence="12">
    <location>
        <begin position="46"/>
        <end position="69"/>
    </location>
</feature>
<dbReference type="EMBL" id="JALNTZ010000009">
    <property type="protein sequence ID" value="KAJ3641788.1"/>
    <property type="molecule type" value="Genomic_DNA"/>
</dbReference>
<keyword evidence="14" id="KW-1185">Reference proteome</keyword>
<evidence type="ECO:0000256" key="10">
    <source>
        <dbReference type="ARBA" id="ARBA00023160"/>
    </source>
</evidence>
<feature type="transmembrane region" description="Helical" evidence="12">
    <location>
        <begin position="15"/>
        <end position="39"/>
    </location>
</feature>
<dbReference type="PANTHER" id="PTHR11351">
    <property type="entry name" value="ACYL-COA DESATURASE"/>
    <property type="match status" value="1"/>
</dbReference>